<dbReference type="OrthoDB" id="10006023at2759"/>
<comment type="cofactor">
    <cofactor evidence="1">
        <name>Mg(2+)</name>
        <dbReference type="ChEBI" id="CHEBI:18420"/>
    </cofactor>
</comment>
<dbReference type="InterPro" id="IPR045229">
    <property type="entry name" value="TPP_enz"/>
</dbReference>
<keyword evidence="4" id="KW-0479">Metal-binding</keyword>
<evidence type="ECO:0000259" key="8">
    <source>
        <dbReference type="Pfam" id="PF02775"/>
    </source>
</evidence>
<evidence type="ECO:0000256" key="5">
    <source>
        <dbReference type="ARBA" id="ARBA00023052"/>
    </source>
</evidence>
<dbReference type="PANTHER" id="PTHR18968">
    <property type="entry name" value="THIAMINE PYROPHOSPHATE ENZYMES"/>
    <property type="match status" value="1"/>
</dbReference>
<dbReference type="InterPro" id="IPR000399">
    <property type="entry name" value="TPP-bd_CS"/>
</dbReference>
<dbReference type="SUPFAM" id="SSF52467">
    <property type="entry name" value="DHS-like NAD/FAD-binding domain"/>
    <property type="match status" value="1"/>
</dbReference>
<comment type="cofactor">
    <cofactor evidence="2">
        <name>thiamine diphosphate</name>
        <dbReference type="ChEBI" id="CHEBI:58937"/>
    </cofactor>
</comment>
<organism evidence="10 11">
    <name type="scientific">Paraphaeosphaeria sporulosa</name>
    <dbReference type="NCBI Taxonomy" id="1460663"/>
    <lineage>
        <taxon>Eukaryota</taxon>
        <taxon>Fungi</taxon>
        <taxon>Dikarya</taxon>
        <taxon>Ascomycota</taxon>
        <taxon>Pezizomycotina</taxon>
        <taxon>Dothideomycetes</taxon>
        <taxon>Pleosporomycetidae</taxon>
        <taxon>Pleosporales</taxon>
        <taxon>Massarineae</taxon>
        <taxon>Didymosphaeriaceae</taxon>
        <taxon>Paraphaeosphaeria</taxon>
    </lineage>
</organism>
<keyword evidence="11" id="KW-1185">Reference proteome</keyword>
<protein>
    <submittedName>
        <fullName evidence="10">Thiamin diphosphate-binding protein</fullName>
    </submittedName>
</protein>
<dbReference type="GO" id="GO:0030976">
    <property type="term" value="F:thiamine pyrophosphate binding"/>
    <property type="evidence" value="ECO:0007669"/>
    <property type="project" value="InterPro"/>
</dbReference>
<dbReference type="InterPro" id="IPR029035">
    <property type="entry name" value="DHS-like_NAD/FAD-binding_dom"/>
</dbReference>
<dbReference type="GO" id="GO:0009099">
    <property type="term" value="P:L-valine biosynthetic process"/>
    <property type="evidence" value="ECO:0007669"/>
    <property type="project" value="TreeGrafter"/>
</dbReference>
<dbReference type="PROSITE" id="PS00187">
    <property type="entry name" value="TPP_ENZYMES"/>
    <property type="match status" value="1"/>
</dbReference>
<sequence length="586" mass="62098">MSFELKQHPNRELTGGDLLAQTLKRIGTEVAFGVHGGHLDAFLVGCEHSGVRLVDTRHETVAVQAAEGYAKVSGKLGVCFVTANSGFGNGLPGLATAFADRSPIFCVTSSPPLRDLENNSLQAFLDQVVVAKPITKFAHRVTHGEEIPRLVNHAVRIALGGAPGPVLIDFPIDVLFTPIQAKLISWGAITSQPVFKPGPSTAAVQEAVKLLKTSQRPVIITGTGVGSSEVSEKLLVLASEANIPIFQSPKFSPLPASHPNVAGLAVLLPLASPKPDLVVLLGCRTGMFLGLRSGAIIPDSAKIIHVDIDGTEPGRTLPTALSITSSSCEFLSALQPALHAESYRAPDAWLRTATSLQKIPSPHEDEPDYPTPSRMHPHKALSTLFRSLPPDSIIISDGGEAGAWSFGLQHLAKPSLHMIPTGYLGFLGNGFGYSLGAAIAKPGCLVINVQGDGSAGFHFMELDTYARSGVRVCTVVVNNSVWGMSAHGQELVYGEKDAARPASALKDVKWAMVAEGLGVRSIRVEKLDDVEAMTREVLGGEGPSCVDLRVSSRPIHPGTTAMVGMTDDPNMVVVPYYDNVPRATYK</sequence>
<dbReference type="EMBL" id="KV441562">
    <property type="protein sequence ID" value="OAF99200.1"/>
    <property type="molecule type" value="Genomic_DNA"/>
</dbReference>
<dbReference type="Pfam" id="PF00205">
    <property type="entry name" value="TPP_enzyme_M"/>
    <property type="match status" value="1"/>
</dbReference>
<dbReference type="Gene3D" id="3.40.50.1220">
    <property type="entry name" value="TPP-binding domain"/>
    <property type="match status" value="1"/>
</dbReference>
<accession>A0A177BW72</accession>
<feature type="domain" description="Thiamine pyrophosphate enzyme TPP-binding" evidence="8">
    <location>
        <begin position="399"/>
        <end position="547"/>
    </location>
</feature>
<dbReference type="AlphaFoldDB" id="A0A177BW72"/>
<evidence type="ECO:0000313" key="11">
    <source>
        <dbReference type="Proteomes" id="UP000077069"/>
    </source>
</evidence>
<evidence type="ECO:0000313" key="10">
    <source>
        <dbReference type="EMBL" id="OAF99200.1"/>
    </source>
</evidence>
<dbReference type="Proteomes" id="UP000077069">
    <property type="component" value="Unassembled WGS sequence"/>
</dbReference>
<dbReference type="GO" id="GO:0009097">
    <property type="term" value="P:isoleucine biosynthetic process"/>
    <property type="evidence" value="ECO:0007669"/>
    <property type="project" value="TreeGrafter"/>
</dbReference>
<dbReference type="Pfam" id="PF02775">
    <property type="entry name" value="TPP_enzyme_C"/>
    <property type="match status" value="1"/>
</dbReference>
<name>A0A177BW72_9PLEO</name>
<evidence type="ECO:0000256" key="3">
    <source>
        <dbReference type="ARBA" id="ARBA00007812"/>
    </source>
</evidence>
<evidence type="ECO:0000259" key="7">
    <source>
        <dbReference type="Pfam" id="PF00205"/>
    </source>
</evidence>
<dbReference type="FunFam" id="3.40.50.970:FF:000007">
    <property type="entry name" value="Acetolactate synthase"/>
    <property type="match status" value="1"/>
</dbReference>
<dbReference type="PANTHER" id="PTHR18968:SF166">
    <property type="entry name" value="2-HYDROXYACYL-COA LYASE 2"/>
    <property type="match status" value="1"/>
</dbReference>
<comment type="similarity">
    <text evidence="3 6">Belongs to the TPP enzyme family.</text>
</comment>
<dbReference type="Pfam" id="PF02776">
    <property type="entry name" value="TPP_enzyme_N"/>
    <property type="match status" value="1"/>
</dbReference>
<dbReference type="GO" id="GO:0003984">
    <property type="term" value="F:acetolactate synthase activity"/>
    <property type="evidence" value="ECO:0007669"/>
    <property type="project" value="TreeGrafter"/>
</dbReference>
<dbReference type="GO" id="GO:0000287">
    <property type="term" value="F:magnesium ion binding"/>
    <property type="evidence" value="ECO:0007669"/>
    <property type="project" value="InterPro"/>
</dbReference>
<dbReference type="InParanoid" id="A0A177BW72"/>
<evidence type="ECO:0000256" key="1">
    <source>
        <dbReference type="ARBA" id="ARBA00001946"/>
    </source>
</evidence>
<feature type="domain" description="Thiamine pyrophosphate enzyme N-terminal TPP-binding" evidence="9">
    <location>
        <begin position="14"/>
        <end position="128"/>
    </location>
</feature>
<dbReference type="GeneID" id="28766922"/>
<gene>
    <name evidence="10" type="ORF">CC84DRAFT_1222903</name>
</gene>
<dbReference type="CDD" id="cd07035">
    <property type="entry name" value="TPP_PYR_POX_like"/>
    <property type="match status" value="1"/>
</dbReference>
<evidence type="ECO:0000259" key="9">
    <source>
        <dbReference type="Pfam" id="PF02776"/>
    </source>
</evidence>
<reference evidence="10 11" key="1">
    <citation type="submission" date="2016-05" db="EMBL/GenBank/DDBJ databases">
        <title>Comparative analysis of secretome profiles of manganese(II)-oxidizing ascomycete fungi.</title>
        <authorList>
            <consortium name="DOE Joint Genome Institute"/>
            <person name="Zeiner C.A."/>
            <person name="Purvine S.O."/>
            <person name="Zink E.M."/>
            <person name="Wu S."/>
            <person name="Pasa-Tolic L."/>
            <person name="Chaput D.L."/>
            <person name="Haridas S."/>
            <person name="Grigoriev I.V."/>
            <person name="Santelli C.M."/>
            <person name="Hansel C.M."/>
        </authorList>
    </citation>
    <scope>NUCLEOTIDE SEQUENCE [LARGE SCALE GENOMIC DNA]</scope>
    <source>
        <strain evidence="10 11">AP3s5-JAC2a</strain>
    </source>
</reference>
<evidence type="ECO:0000256" key="6">
    <source>
        <dbReference type="RuleBase" id="RU362132"/>
    </source>
</evidence>
<dbReference type="SUPFAM" id="SSF52518">
    <property type="entry name" value="Thiamin diphosphate-binding fold (THDP-binding)"/>
    <property type="match status" value="2"/>
</dbReference>
<dbReference type="InterPro" id="IPR012000">
    <property type="entry name" value="Thiamin_PyroP_enz_cen_dom"/>
</dbReference>
<dbReference type="GO" id="GO:0050660">
    <property type="term" value="F:flavin adenine dinucleotide binding"/>
    <property type="evidence" value="ECO:0007669"/>
    <property type="project" value="TreeGrafter"/>
</dbReference>
<feature type="domain" description="Thiamine pyrophosphate enzyme central" evidence="7">
    <location>
        <begin position="204"/>
        <end position="334"/>
    </location>
</feature>
<dbReference type="GO" id="GO:0005948">
    <property type="term" value="C:acetolactate synthase complex"/>
    <property type="evidence" value="ECO:0007669"/>
    <property type="project" value="TreeGrafter"/>
</dbReference>
<dbReference type="RefSeq" id="XP_018029566.1">
    <property type="nucleotide sequence ID" value="XM_018183436.1"/>
</dbReference>
<evidence type="ECO:0000256" key="2">
    <source>
        <dbReference type="ARBA" id="ARBA00001964"/>
    </source>
</evidence>
<dbReference type="Gene3D" id="3.40.50.970">
    <property type="match status" value="2"/>
</dbReference>
<dbReference type="InterPro" id="IPR011766">
    <property type="entry name" value="TPP_enzyme_TPP-bd"/>
</dbReference>
<dbReference type="InterPro" id="IPR029061">
    <property type="entry name" value="THDP-binding"/>
</dbReference>
<dbReference type="InterPro" id="IPR012001">
    <property type="entry name" value="Thiamin_PyroP_enz_TPP-bd_dom"/>
</dbReference>
<dbReference type="STRING" id="1460663.A0A177BW72"/>
<proteinExistence type="inferred from homology"/>
<keyword evidence="5 6" id="KW-0786">Thiamine pyrophosphate</keyword>
<evidence type="ECO:0000256" key="4">
    <source>
        <dbReference type="ARBA" id="ARBA00022723"/>
    </source>
</evidence>